<dbReference type="AlphaFoldDB" id="A0A444XSI5"/>
<organism evidence="2 3">
    <name type="scientific">Arachis hypogaea</name>
    <name type="common">Peanut</name>
    <dbReference type="NCBI Taxonomy" id="3818"/>
    <lineage>
        <taxon>Eukaryota</taxon>
        <taxon>Viridiplantae</taxon>
        <taxon>Streptophyta</taxon>
        <taxon>Embryophyta</taxon>
        <taxon>Tracheophyta</taxon>
        <taxon>Spermatophyta</taxon>
        <taxon>Magnoliopsida</taxon>
        <taxon>eudicotyledons</taxon>
        <taxon>Gunneridae</taxon>
        <taxon>Pentapetalae</taxon>
        <taxon>rosids</taxon>
        <taxon>fabids</taxon>
        <taxon>Fabales</taxon>
        <taxon>Fabaceae</taxon>
        <taxon>Papilionoideae</taxon>
        <taxon>50 kb inversion clade</taxon>
        <taxon>dalbergioids sensu lato</taxon>
        <taxon>Dalbergieae</taxon>
        <taxon>Pterocarpus clade</taxon>
        <taxon>Arachis</taxon>
    </lineage>
</organism>
<evidence type="ECO:0000313" key="3">
    <source>
        <dbReference type="Proteomes" id="UP000289738"/>
    </source>
</evidence>
<evidence type="ECO:0008006" key="4">
    <source>
        <dbReference type="Google" id="ProtNLM"/>
    </source>
</evidence>
<feature type="compositionally biased region" description="Basic residues" evidence="1">
    <location>
        <begin position="339"/>
        <end position="349"/>
    </location>
</feature>
<sequence>MERGISLKIYYNGQIFPQTSEGVSFICENPRDIVIPFAITYEEFKSILCQCGDNQVLKRVVNIFYRQPVLVFGGFVQFQIMHVVDEGSMQGMFSIYQQTRAQVSVLKLYVEFEELVKVDLPEANIDWTIYNTESEEEFEGTYHIVGPTEEVGDDDIIVESNVADVTNALMSQHLSREPSFLSALNVDAMNAPEFPKYINSNPVVVTNGEFVVGMEFSSRETVIAAIKDYTIRRGVDYWQAAENIQVNLFDRQNEIFEVREMPSGIEYVVNLRQRMNEIKKVYRAQFKPLGNPATWPVYLGPRHIPNPRVSKRRPEITRFLNEMDMHDMRGPRRCRLCAGKGHSRSRCPHRAGSSAGGSAPMS</sequence>
<evidence type="ECO:0000256" key="1">
    <source>
        <dbReference type="SAM" id="MobiDB-lite"/>
    </source>
</evidence>
<feature type="region of interest" description="Disordered" evidence="1">
    <location>
        <begin position="339"/>
        <end position="362"/>
    </location>
</feature>
<proteinExistence type="predicted"/>
<gene>
    <name evidence="2" type="ORF">Ahy_B09g098676</name>
</gene>
<keyword evidence="3" id="KW-1185">Reference proteome</keyword>
<evidence type="ECO:0000313" key="2">
    <source>
        <dbReference type="EMBL" id="RYQ92446.1"/>
    </source>
</evidence>
<feature type="compositionally biased region" description="Low complexity" evidence="1">
    <location>
        <begin position="351"/>
        <end position="362"/>
    </location>
</feature>
<reference evidence="2 3" key="1">
    <citation type="submission" date="2019-01" db="EMBL/GenBank/DDBJ databases">
        <title>Sequencing of cultivated peanut Arachis hypogaea provides insights into genome evolution and oil improvement.</title>
        <authorList>
            <person name="Chen X."/>
        </authorList>
    </citation>
    <scope>NUCLEOTIDE SEQUENCE [LARGE SCALE GENOMIC DNA]</scope>
    <source>
        <strain evidence="3">cv. Fuhuasheng</strain>
        <tissue evidence="2">Leaves</tissue>
    </source>
</reference>
<protein>
    <recommendedName>
        <fullName evidence="4">CCHC-type domain-containing protein</fullName>
    </recommendedName>
</protein>
<name>A0A444XSI5_ARAHY</name>
<comment type="caution">
    <text evidence="2">The sequence shown here is derived from an EMBL/GenBank/DDBJ whole genome shotgun (WGS) entry which is preliminary data.</text>
</comment>
<dbReference type="EMBL" id="SDMP01000019">
    <property type="protein sequence ID" value="RYQ92446.1"/>
    <property type="molecule type" value="Genomic_DNA"/>
</dbReference>
<accession>A0A444XSI5</accession>
<dbReference type="Proteomes" id="UP000289738">
    <property type="component" value="Chromosome B09"/>
</dbReference>